<feature type="transmembrane region" description="Helical" evidence="7">
    <location>
        <begin position="121"/>
        <end position="148"/>
    </location>
</feature>
<evidence type="ECO:0000313" key="9">
    <source>
        <dbReference type="EMBL" id="MFC5296230.1"/>
    </source>
</evidence>
<dbReference type="PANTHER" id="PTHR43744:SF8">
    <property type="entry name" value="SN-GLYCEROL-3-PHOSPHATE TRANSPORT SYSTEM PERMEASE PROTEIN UGPE"/>
    <property type="match status" value="1"/>
</dbReference>
<dbReference type="GeneID" id="303296553"/>
<evidence type="ECO:0000256" key="4">
    <source>
        <dbReference type="ARBA" id="ARBA00022692"/>
    </source>
</evidence>
<accession>A0ABW0FD37</accession>
<dbReference type="RefSeq" id="WP_343922940.1">
    <property type="nucleotide sequence ID" value="NZ_BAAAIR010000026.1"/>
</dbReference>
<sequence>MSAATDSRSSRPARRFPMTRTRRAGLVNIVLLLIVTALVLFPFLWMISLAFTPAEAAFRDVKIWPDNPTWSNFLTALSVGNLGRAFANSAIVAIVAVISNCVITVAAGYAFAHLPFRGSNLIFYVLIATAAIPVAVTLIPLFLMVANFPLAGGNDLLGRGGSGLADSLGGLAIPYLVGTMSIFLVRQFFTGMSPDLAEAARLDGASEFRVFWNIYMPLSKPIIAVVAIFSFTGVWDDLLWPLVVSSSPKSQTVQLALTGFSQSGNIQYAPLMAATILVTIPVLLVFLFNQRHFISGLSEGAVKG</sequence>
<reference evidence="10" key="1">
    <citation type="journal article" date="2019" name="Int. J. Syst. Evol. Microbiol.">
        <title>The Global Catalogue of Microorganisms (GCM) 10K type strain sequencing project: providing services to taxonomists for standard genome sequencing and annotation.</title>
        <authorList>
            <consortium name="The Broad Institute Genomics Platform"/>
            <consortium name="The Broad Institute Genome Sequencing Center for Infectious Disease"/>
            <person name="Wu L."/>
            <person name="Ma J."/>
        </authorList>
    </citation>
    <scope>NUCLEOTIDE SEQUENCE [LARGE SCALE GENOMIC DNA]</scope>
    <source>
        <strain evidence="10">CGMCC 1.16455</strain>
    </source>
</reference>
<gene>
    <name evidence="9" type="ORF">ACFPK8_01775</name>
</gene>
<feature type="transmembrane region" description="Helical" evidence="7">
    <location>
        <begin position="85"/>
        <end position="109"/>
    </location>
</feature>
<dbReference type="PROSITE" id="PS50928">
    <property type="entry name" value="ABC_TM1"/>
    <property type="match status" value="1"/>
</dbReference>
<dbReference type="Gene3D" id="1.10.3720.10">
    <property type="entry name" value="MetI-like"/>
    <property type="match status" value="1"/>
</dbReference>
<protein>
    <submittedName>
        <fullName evidence="9">Carbohydrate ABC transporter permease</fullName>
    </submittedName>
</protein>
<keyword evidence="2 7" id="KW-0813">Transport</keyword>
<dbReference type="EMBL" id="JBHSLN010000010">
    <property type="protein sequence ID" value="MFC5296230.1"/>
    <property type="molecule type" value="Genomic_DNA"/>
</dbReference>
<proteinExistence type="inferred from homology"/>
<feature type="transmembrane region" description="Helical" evidence="7">
    <location>
        <begin position="210"/>
        <end position="235"/>
    </location>
</feature>
<dbReference type="PANTHER" id="PTHR43744">
    <property type="entry name" value="ABC TRANSPORTER PERMEASE PROTEIN MG189-RELATED-RELATED"/>
    <property type="match status" value="1"/>
</dbReference>
<keyword evidence="10" id="KW-1185">Reference proteome</keyword>
<feature type="domain" description="ABC transmembrane type-1" evidence="8">
    <location>
        <begin position="86"/>
        <end position="289"/>
    </location>
</feature>
<keyword evidence="6 7" id="KW-0472">Membrane</keyword>
<comment type="similarity">
    <text evidence="7">Belongs to the binding-protein-dependent transport system permease family.</text>
</comment>
<keyword evidence="3" id="KW-1003">Cell membrane</keyword>
<name>A0ABW0FD37_9MICO</name>
<evidence type="ECO:0000256" key="5">
    <source>
        <dbReference type="ARBA" id="ARBA00022989"/>
    </source>
</evidence>
<evidence type="ECO:0000313" key="10">
    <source>
        <dbReference type="Proteomes" id="UP001595937"/>
    </source>
</evidence>
<dbReference type="InterPro" id="IPR035906">
    <property type="entry name" value="MetI-like_sf"/>
</dbReference>
<keyword evidence="4 7" id="KW-0812">Transmembrane</keyword>
<evidence type="ECO:0000256" key="2">
    <source>
        <dbReference type="ARBA" id="ARBA00022448"/>
    </source>
</evidence>
<dbReference type="Proteomes" id="UP001595937">
    <property type="component" value="Unassembled WGS sequence"/>
</dbReference>
<dbReference type="CDD" id="cd06261">
    <property type="entry name" value="TM_PBP2"/>
    <property type="match status" value="1"/>
</dbReference>
<feature type="transmembrane region" description="Helical" evidence="7">
    <location>
        <begin position="168"/>
        <end position="189"/>
    </location>
</feature>
<dbReference type="SUPFAM" id="SSF161098">
    <property type="entry name" value="MetI-like"/>
    <property type="match status" value="1"/>
</dbReference>
<feature type="transmembrane region" description="Helical" evidence="7">
    <location>
        <begin position="24"/>
        <end position="45"/>
    </location>
</feature>
<evidence type="ECO:0000259" key="8">
    <source>
        <dbReference type="PROSITE" id="PS50928"/>
    </source>
</evidence>
<organism evidence="9 10">
    <name type="scientific">Brachybacterium tyrofermentans</name>
    <dbReference type="NCBI Taxonomy" id="47848"/>
    <lineage>
        <taxon>Bacteria</taxon>
        <taxon>Bacillati</taxon>
        <taxon>Actinomycetota</taxon>
        <taxon>Actinomycetes</taxon>
        <taxon>Micrococcales</taxon>
        <taxon>Dermabacteraceae</taxon>
        <taxon>Brachybacterium</taxon>
    </lineage>
</organism>
<dbReference type="InterPro" id="IPR000515">
    <property type="entry name" value="MetI-like"/>
</dbReference>
<comment type="subcellular location">
    <subcellularLocation>
        <location evidence="1 7">Cell membrane</location>
        <topology evidence="1 7">Multi-pass membrane protein</topology>
    </subcellularLocation>
</comment>
<evidence type="ECO:0000256" key="3">
    <source>
        <dbReference type="ARBA" id="ARBA00022475"/>
    </source>
</evidence>
<keyword evidence="5 7" id="KW-1133">Transmembrane helix</keyword>
<dbReference type="Pfam" id="PF00528">
    <property type="entry name" value="BPD_transp_1"/>
    <property type="match status" value="1"/>
</dbReference>
<evidence type="ECO:0000256" key="7">
    <source>
        <dbReference type="RuleBase" id="RU363032"/>
    </source>
</evidence>
<evidence type="ECO:0000256" key="6">
    <source>
        <dbReference type="ARBA" id="ARBA00023136"/>
    </source>
</evidence>
<comment type="caution">
    <text evidence="9">The sequence shown here is derived from an EMBL/GenBank/DDBJ whole genome shotgun (WGS) entry which is preliminary data.</text>
</comment>
<feature type="transmembrane region" description="Helical" evidence="7">
    <location>
        <begin position="268"/>
        <end position="288"/>
    </location>
</feature>
<evidence type="ECO:0000256" key="1">
    <source>
        <dbReference type="ARBA" id="ARBA00004651"/>
    </source>
</evidence>